<dbReference type="AlphaFoldDB" id="A0A820I9N7"/>
<feature type="non-terminal residue" evidence="1">
    <location>
        <position position="1"/>
    </location>
</feature>
<sequence length="114" mass="13168">MVVIPTLNRPVRLLTSAKIQSCSNEDTSMMNINIDTDKHLDSVDNRSNQVHQNKDEEDEDNLFHTFICSNFVHFSGTQAIDQWLDETEALFNRFRISCRLRFKAIPLLVQGEAK</sequence>
<proteinExistence type="predicted"/>
<dbReference type="Proteomes" id="UP000663823">
    <property type="component" value="Unassembled WGS sequence"/>
</dbReference>
<evidence type="ECO:0000313" key="2">
    <source>
        <dbReference type="Proteomes" id="UP000663823"/>
    </source>
</evidence>
<organism evidence="1 2">
    <name type="scientific">Rotaria sordida</name>
    <dbReference type="NCBI Taxonomy" id="392033"/>
    <lineage>
        <taxon>Eukaryota</taxon>
        <taxon>Metazoa</taxon>
        <taxon>Spiralia</taxon>
        <taxon>Gnathifera</taxon>
        <taxon>Rotifera</taxon>
        <taxon>Eurotatoria</taxon>
        <taxon>Bdelloidea</taxon>
        <taxon>Philodinida</taxon>
        <taxon>Philodinidae</taxon>
        <taxon>Rotaria</taxon>
    </lineage>
</organism>
<gene>
    <name evidence="1" type="ORF">OTI717_LOCUS42119</name>
</gene>
<evidence type="ECO:0000313" key="1">
    <source>
        <dbReference type="EMBL" id="CAF4303477.1"/>
    </source>
</evidence>
<accession>A0A820I9N7</accession>
<reference evidence="1" key="1">
    <citation type="submission" date="2021-02" db="EMBL/GenBank/DDBJ databases">
        <authorList>
            <person name="Nowell W R."/>
        </authorList>
    </citation>
    <scope>NUCLEOTIDE SEQUENCE</scope>
</reference>
<comment type="caution">
    <text evidence="1">The sequence shown here is derived from an EMBL/GenBank/DDBJ whole genome shotgun (WGS) entry which is preliminary data.</text>
</comment>
<name>A0A820I9N7_9BILA</name>
<dbReference type="EMBL" id="CAJOAX010047890">
    <property type="protein sequence ID" value="CAF4303477.1"/>
    <property type="molecule type" value="Genomic_DNA"/>
</dbReference>
<protein>
    <submittedName>
        <fullName evidence="1">Uncharacterized protein</fullName>
    </submittedName>
</protein>